<feature type="transmembrane region" description="Helical" evidence="2">
    <location>
        <begin position="40"/>
        <end position="62"/>
    </location>
</feature>
<dbReference type="EMBL" id="CM017321">
    <property type="protein sequence ID" value="KAE7995544.1"/>
    <property type="molecule type" value="Genomic_DNA"/>
</dbReference>
<evidence type="ECO:0000313" key="4">
    <source>
        <dbReference type="EMBL" id="KAE7995544.1"/>
    </source>
</evidence>
<evidence type="ECO:0000313" key="5">
    <source>
        <dbReference type="Proteomes" id="UP000327013"/>
    </source>
</evidence>
<protein>
    <recommendedName>
        <fullName evidence="3">DUF4220 domain-containing protein</fullName>
    </recommendedName>
</protein>
<name>A0A5N6QAV7_9ROSI</name>
<evidence type="ECO:0000256" key="1">
    <source>
        <dbReference type="SAM" id="MobiDB-lite"/>
    </source>
</evidence>
<feature type="compositionally biased region" description="Basic and acidic residues" evidence="1">
    <location>
        <begin position="557"/>
        <end position="568"/>
    </location>
</feature>
<dbReference type="InterPro" id="IPR007658">
    <property type="entry name" value="DUF594"/>
</dbReference>
<dbReference type="OrthoDB" id="10298461at2759"/>
<keyword evidence="2" id="KW-0812">Transmembrane</keyword>
<feature type="region of interest" description="Disordered" evidence="1">
    <location>
        <begin position="543"/>
        <end position="576"/>
    </location>
</feature>
<dbReference type="Pfam" id="PF04578">
    <property type="entry name" value="DUF594"/>
    <property type="match status" value="1"/>
</dbReference>
<dbReference type="PANTHER" id="PTHR31325">
    <property type="entry name" value="OS01G0798800 PROTEIN-RELATED"/>
    <property type="match status" value="1"/>
</dbReference>
<keyword evidence="5" id="KW-1185">Reference proteome</keyword>
<accession>A0A5N6QAV7</accession>
<feature type="region of interest" description="Disordered" evidence="1">
    <location>
        <begin position="794"/>
        <end position="829"/>
    </location>
</feature>
<dbReference type="Proteomes" id="UP000327013">
    <property type="component" value="Chromosome 1"/>
</dbReference>
<keyword evidence="2" id="KW-1133">Transmembrane helix</keyword>
<gene>
    <name evidence="4" type="ORF">FH972_000325</name>
</gene>
<dbReference type="Pfam" id="PF13968">
    <property type="entry name" value="DUF4220"/>
    <property type="match status" value="1"/>
</dbReference>
<feature type="transmembrane region" description="Helical" evidence="2">
    <location>
        <begin position="614"/>
        <end position="633"/>
    </location>
</feature>
<organism evidence="4 5">
    <name type="scientific">Carpinus fangiana</name>
    <dbReference type="NCBI Taxonomy" id="176857"/>
    <lineage>
        <taxon>Eukaryota</taxon>
        <taxon>Viridiplantae</taxon>
        <taxon>Streptophyta</taxon>
        <taxon>Embryophyta</taxon>
        <taxon>Tracheophyta</taxon>
        <taxon>Spermatophyta</taxon>
        <taxon>Magnoliopsida</taxon>
        <taxon>eudicotyledons</taxon>
        <taxon>Gunneridae</taxon>
        <taxon>Pentapetalae</taxon>
        <taxon>rosids</taxon>
        <taxon>fabids</taxon>
        <taxon>Fagales</taxon>
        <taxon>Betulaceae</taxon>
        <taxon>Carpinus</taxon>
    </lineage>
</organism>
<feature type="transmembrane region" description="Helical" evidence="2">
    <location>
        <begin position="370"/>
        <end position="388"/>
    </location>
</feature>
<sequence>MWVRKTRGEYVNMHAGLIEKISGSVLDILLAGVKRLWSAWNLRGCILLSLFLQVCLLFLAPLRKRGRRKLLHGGVWVAYLLCDWVAAVAIGLISKGKGDATVKRLKDGGEGFMAFWASFLLMHLGGPDTITSFALEDNQFWLRHLTGLVVQLVSTVYIFYQTFPKTAELWIPTLTVFVAGTIKYAERTRALYLASLGQFGHSVLPKPNPGPDYEEAVTIYSSLHLIHVPPSRAEAMPTPEDTQPPLDQKSKCRRCQNKLESDIHLLQEAHRFFKSFKGLIVGYLLSSKDRELSRQYFLTKNAKEAFRLISYELNFMYDLLHTKVVVVRTQIGYIFRFISFSSILVALMVFRSIEKEYGFDKKLDIKLSYALLMGALGFEAVNVVMLIFSDWTLVTMKIAGWSKFIAYIILKRRRWSWSISQYDMISYCLKGLPEWCSSLATLVRLEGVLDKCNISLFSHSDKVSKGMEEFIFEQLKMKSLTVNSLKAGMDACSQRGEWALMQTSGSFELKWSIEEYQYAESLLLWHLATELLYQTQQPEQKEKTSKSCFPWPKRKEKKPESPPPEKQENTPQSCCPKIKEKIPKSCRCWPKNKEKGAASSSHDYKEICKNLSDYMFYLLVMQTAVMAPVLGNWQIAFEDTRAEAKRFFSQKGIKKLQPREACETVLCGAAKKFFCRKKIKRWQERRRDACSEVFKVDSKFRPVAVKGSKSKSVLFDACILAKQLKNLDVDKWMVISRVWVELMSYAAIKCIPIVHAQQPSRGGELLTFVWLLMNHLGLGTQSYEHERQTRTKMVDLNKNKGGQTETNKEGKQENKAGKPEKQNNAAGRGCTSRLTEFSKFKKCCK</sequence>
<dbReference type="AlphaFoldDB" id="A0A5N6QAV7"/>
<feature type="transmembrane region" description="Helical" evidence="2">
    <location>
        <begin position="331"/>
        <end position="350"/>
    </location>
</feature>
<evidence type="ECO:0000259" key="3">
    <source>
        <dbReference type="Pfam" id="PF13968"/>
    </source>
</evidence>
<feature type="domain" description="DUF4220" evidence="3">
    <location>
        <begin position="76"/>
        <end position="427"/>
    </location>
</feature>
<feature type="compositionally biased region" description="Basic and acidic residues" evidence="1">
    <location>
        <begin position="806"/>
        <end position="821"/>
    </location>
</feature>
<proteinExistence type="predicted"/>
<evidence type="ECO:0000256" key="2">
    <source>
        <dbReference type="SAM" id="Phobius"/>
    </source>
</evidence>
<reference evidence="4 5" key="1">
    <citation type="submission" date="2019-06" db="EMBL/GenBank/DDBJ databases">
        <title>A chromosomal-level reference genome of Carpinus fangiana (Coryloideae, Betulaceae).</title>
        <authorList>
            <person name="Yang X."/>
            <person name="Wang Z."/>
            <person name="Zhang L."/>
            <person name="Hao G."/>
            <person name="Liu J."/>
            <person name="Yang Y."/>
        </authorList>
    </citation>
    <scope>NUCLEOTIDE SEQUENCE [LARGE SCALE GENOMIC DNA]</scope>
    <source>
        <strain evidence="4">Cfa_2016G</strain>
        <tissue evidence="4">Leaf</tissue>
    </source>
</reference>
<feature type="transmembrane region" description="Helical" evidence="2">
    <location>
        <begin position="74"/>
        <end position="93"/>
    </location>
</feature>
<dbReference type="InterPro" id="IPR025315">
    <property type="entry name" value="DUF4220"/>
</dbReference>
<keyword evidence="2" id="KW-0472">Membrane</keyword>